<evidence type="ECO:0000256" key="4">
    <source>
        <dbReference type="ARBA" id="ARBA00023015"/>
    </source>
</evidence>
<evidence type="ECO:0000256" key="6">
    <source>
        <dbReference type="ARBA" id="ARBA00023163"/>
    </source>
</evidence>
<dbReference type="GO" id="GO:0032968">
    <property type="term" value="P:positive regulation of transcription elongation by RNA polymerase II"/>
    <property type="evidence" value="ECO:0007669"/>
    <property type="project" value="EnsemblFungi"/>
</dbReference>
<dbReference type="PANTHER" id="PTHR12809">
    <property type="entry name" value="MEDIATOR COMPLEX SUBUNIT"/>
    <property type="match status" value="1"/>
</dbReference>
<dbReference type="EMBL" id="HE978325">
    <property type="protein sequence ID" value="CCK72644.1"/>
    <property type="molecule type" value="Genomic_DNA"/>
</dbReference>
<keyword evidence="5 9" id="KW-0010">Activator</keyword>
<dbReference type="GO" id="GO:0060261">
    <property type="term" value="P:positive regulation of transcription initiation by RNA polymerase II"/>
    <property type="evidence" value="ECO:0007669"/>
    <property type="project" value="EnsemblFungi"/>
</dbReference>
<dbReference type="HOGENOM" id="CLU_286680_0_0_1"/>
<protein>
    <recommendedName>
        <fullName evidence="3 9">Mediator of RNA polymerase II transcription subunit 14</fullName>
    </recommendedName>
    <alternativeName>
        <fullName evidence="8 9">Mediator complex subunit 14</fullName>
    </alternativeName>
</protein>
<reference evidence="12 13" key="1">
    <citation type="journal article" date="2011" name="Proc. Natl. Acad. Sci. U.S.A.">
        <title>Evolutionary erosion of yeast sex chromosomes by mating-type switching accidents.</title>
        <authorList>
            <person name="Gordon J.L."/>
            <person name="Armisen D."/>
            <person name="Proux-Wera E."/>
            <person name="Oheigeartaigh S.S."/>
            <person name="Byrne K.P."/>
            <person name="Wolfe K.H."/>
        </authorList>
    </citation>
    <scope>NUCLEOTIDE SEQUENCE [LARGE SCALE GENOMIC DNA]</scope>
    <source>
        <strain evidence="13">ATCC MYA-139 / BCRC 22969 / CBS 8797 / CCRC 22969 / KCTC 17520 / NBRC 10181 / NCYC 3082</strain>
    </source>
</reference>
<comment type="subunit">
    <text evidence="9">Component of the Mediator complex.</text>
</comment>
<dbReference type="KEGG" id="kng:KNAG_0L00210"/>
<comment type="similarity">
    <text evidence="2 9">Belongs to the Mediator complex subunit 14 family.</text>
</comment>
<dbReference type="AlphaFoldDB" id="J7SAC8"/>
<keyword evidence="7 9" id="KW-0539">Nucleus</keyword>
<evidence type="ECO:0000256" key="7">
    <source>
        <dbReference type="ARBA" id="ARBA00023242"/>
    </source>
</evidence>
<evidence type="ECO:0000313" key="13">
    <source>
        <dbReference type="Proteomes" id="UP000006310"/>
    </source>
</evidence>
<evidence type="ECO:0000259" key="11">
    <source>
        <dbReference type="Pfam" id="PF08638"/>
    </source>
</evidence>
<dbReference type="GO" id="GO:0070847">
    <property type="term" value="C:core mediator complex"/>
    <property type="evidence" value="ECO:0007669"/>
    <property type="project" value="EnsemblFungi"/>
</dbReference>
<sequence length="1077" mass="122131">MSTELQSGKVLEGGAVRSSAGVPGERFPASPQLRSPSDSVSVDGGPVQGQVSQVSSETVGAVSGVKAVPPPLPHVEINQVSLAVIVRNLTVFTIKEIVQYMKTNVHSSPEQGTLLRKVNFLQLIIYLRNQFLRLYVLVKWARTIKDNNFNVLIDLLNWFRNTNVSVNNCIWALKGTLASMANAKLPNVDLVTALEVLSLGRPNLPTHNFKLSGEKQTLEIPPELILQRLKDLNLTVSIKIALMDLPTQFKDYRIANGRIYIFVQDEFEIQLSTIDSHAPLFFVDLDLLFHYRDSKTGDHMNNGGTAQDDNTAAAHKTANYLPLNKRKLEKLINDLLRKSDKPFFALYKFLHKYVLTLKLYMVHMELTNLETTVKFSGGNLVHSYDAKKSIISGRYWLNAKMGNRGKYTIGVDRYTEMLVLRWDNDATKLKSMRMPTVYKRILGNVESILDEIMFNHANLIKSELLSRGIFEDDEDDPNVLLLQVPTTCISNAPVQLKIDLITGLFYFKNPSSLLSSYTKKINAADSPEELTRTLLQLKLDKITHILKNMFEKTGWICNSSIKLPNLIPTQLMKTADTESTELGLTNGKSMAGSLLQFDLFVCLPNWPVNWYLILTIISSDSSCVIEKRMGKIVSQKNKWHLSYLDQSGVTSYKLEALTYQKIMSLQKTILHRIVNHTLIDSLNQLKIRNHVCSADVVSNLLPDYIVKESEIKDEQGDLDMDSVAANKEDYTSIIDLELESFLEGSKALNGILENSMFMRINYAKSETRLYARFKRDTMIKQVQCNDLLIHFVPEDPLAFYLDEKFSDLSHIISDLATFRKKLMQLVVLTDVVERLHKNFASEWFKIVALKPNEIAFKYLHDTSEKADCTITIITSDSTVKNLDIELAKSNPQCIIQPLINTGKVDYHFIFHYLQFTSSFFSTLQKVLVPEDDTSDEGAPTFTQIHLGVHSLREYQLVYHNPISGTKITVIIELKSVCHNNRMKMQYYIHFSREEHVTAKSPAYPLIHAIRNQIFMLDMKQYPHPQQQQQPATVDTKYPKAVRLLDGIACDAADVGPILLDIHSILRMDSNTDLNGVV</sequence>
<accession>J7SAC8</accession>
<evidence type="ECO:0000256" key="9">
    <source>
        <dbReference type="RuleBase" id="RU365082"/>
    </source>
</evidence>
<dbReference type="OrthoDB" id="205099at2759"/>
<keyword evidence="4 9" id="KW-0805">Transcription regulation</keyword>
<evidence type="ECO:0000256" key="5">
    <source>
        <dbReference type="ARBA" id="ARBA00023159"/>
    </source>
</evidence>
<evidence type="ECO:0000256" key="2">
    <source>
        <dbReference type="ARBA" id="ARBA00007813"/>
    </source>
</evidence>
<dbReference type="InterPro" id="IPR013947">
    <property type="entry name" value="Mediator_Med14"/>
</dbReference>
<dbReference type="eggNOG" id="KOG1875">
    <property type="taxonomic scope" value="Eukaryota"/>
</dbReference>
<keyword evidence="13" id="KW-1185">Reference proteome</keyword>
<evidence type="ECO:0000256" key="1">
    <source>
        <dbReference type="ARBA" id="ARBA00004123"/>
    </source>
</evidence>
<dbReference type="Pfam" id="PF08638">
    <property type="entry name" value="Med14"/>
    <property type="match status" value="1"/>
</dbReference>
<reference evidence="13" key="2">
    <citation type="submission" date="2012-08" db="EMBL/GenBank/DDBJ databases">
        <title>Genome sequence of Kazachstania naganishii.</title>
        <authorList>
            <person name="Gordon J.L."/>
            <person name="Armisen D."/>
            <person name="Proux-Wera E."/>
            <person name="OhEigeartaigh S.S."/>
            <person name="Byrne K.P."/>
            <person name="Wolfe K.H."/>
        </authorList>
    </citation>
    <scope>NUCLEOTIDE SEQUENCE [LARGE SCALE GENOMIC DNA]</scope>
    <source>
        <strain evidence="13">ATCC MYA-139 / BCRC 22969 / CBS 8797 / CCRC 22969 / KCTC 17520 / NBRC 10181 / NCYC 3082</strain>
    </source>
</reference>
<dbReference type="GO" id="GO:0016592">
    <property type="term" value="C:mediator complex"/>
    <property type="evidence" value="ECO:0007669"/>
    <property type="project" value="UniProtKB-UniRule"/>
</dbReference>
<gene>
    <name evidence="12" type="primary">KNAG0L00210</name>
    <name evidence="12" type="ordered locus">KNAG_0L00210</name>
</gene>
<dbReference type="GO" id="GO:0003712">
    <property type="term" value="F:transcription coregulator activity"/>
    <property type="evidence" value="ECO:0007669"/>
    <property type="project" value="UniProtKB-UniRule"/>
</dbReference>
<keyword evidence="6 9" id="KW-0804">Transcription</keyword>
<evidence type="ECO:0000256" key="8">
    <source>
        <dbReference type="ARBA" id="ARBA00032007"/>
    </source>
</evidence>
<dbReference type="GO" id="GO:0001093">
    <property type="term" value="F:TFIIB-class transcription factor binding"/>
    <property type="evidence" value="ECO:0007669"/>
    <property type="project" value="EnsemblFungi"/>
</dbReference>
<dbReference type="PANTHER" id="PTHR12809:SF2">
    <property type="entry name" value="MEDIATOR OF RNA POLYMERASE II TRANSCRIPTION SUBUNIT 14"/>
    <property type="match status" value="1"/>
</dbReference>
<dbReference type="GeneID" id="34528418"/>
<comment type="subcellular location">
    <subcellularLocation>
        <location evidence="1 9">Nucleus</location>
    </subcellularLocation>
</comment>
<dbReference type="InterPro" id="IPR055122">
    <property type="entry name" value="Med14_N"/>
</dbReference>
<dbReference type="GO" id="GO:0000122">
    <property type="term" value="P:negative regulation of transcription by RNA polymerase II"/>
    <property type="evidence" value="ECO:0007669"/>
    <property type="project" value="EnsemblFungi"/>
</dbReference>
<organism evidence="12 13">
    <name type="scientific">Huiozyma naganishii (strain ATCC MYA-139 / BCRC 22969 / CBS 8797 / KCTC 17520 / NBRC 10181 / NCYC 3082 / Yp74L-3)</name>
    <name type="common">Yeast</name>
    <name type="synonym">Kazachstania naganishii</name>
    <dbReference type="NCBI Taxonomy" id="1071383"/>
    <lineage>
        <taxon>Eukaryota</taxon>
        <taxon>Fungi</taxon>
        <taxon>Dikarya</taxon>
        <taxon>Ascomycota</taxon>
        <taxon>Saccharomycotina</taxon>
        <taxon>Saccharomycetes</taxon>
        <taxon>Saccharomycetales</taxon>
        <taxon>Saccharomycetaceae</taxon>
        <taxon>Huiozyma</taxon>
    </lineage>
</organism>
<dbReference type="OMA" id="MIDLLNW"/>
<feature type="region of interest" description="Disordered" evidence="10">
    <location>
        <begin position="1"/>
        <end position="49"/>
    </location>
</feature>
<dbReference type="GO" id="GO:0051123">
    <property type="term" value="P:RNA polymerase II preinitiation complex assembly"/>
    <property type="evidence" value="ECO:0007669"/>
    <property type="project" value="EnsemblFungi"/>
</dbReference>
<evidence type="ECO:0000313" key="12">
    <source>
        <dbReference type="EMBL" id="CCK72644.1"/>
    </source>
</evidence>
<dbReference type="RefSeq" id="XP_022466889.1">
    <property type="nucleotide sequence ID" value="XM_022610610.1"/>
</dbReference>
<comment type="function">
    <text evidence="9">Component of the Mediator complex, a coactivator involved in the regulated transcription of nearly all RNA polymerase II-dependent genes. Mediator functions as a bridge to convey information from gene-specific regulatory proteins to the basal RNA polymerase II transcription machinery. Mediator is recruited to promoters by direct interactions with regulatory proteins and serves as a scaffold for the assembly of a functional preinitiation complex with RNA polymerase II and the general transcription factors.</text>
</comment>
<dbReference type="Proteomes" id="UP000006310">
    <property type="component" value="Chromosome 12"/>
</dbReference>
<evidence type="ECO:0000256" key="3">
    <source>
        <dbReference type="ARBA" id="ARBA00019619"/>
    </source>
</evidence>
<evidence type="ECO:0000256" key="10">
    <source>
        <dbReference type="SAM" id="MobiDB-lite"/>
    </source>
</evidence>
<dbReference type="STRING" id="1071383.J7SAC8"/>
<name>J7SAC8_HUIN7</name>
<feature type="domain" description="Mediator complex subunit MED14 N-terminal" evidence="11">
    <location>
        <begin position="79"/>
        <end position="274"/>
    </location>
</feature>
<proteinExistence type="inferred from homology"/>
<dbReference type="GO" id="GO:0061629">
    <property type="term" value="F:RNA polymerase II-specific DNA-binding transcription factor binding"/>
    <property type="evidence" value="ECO:0007669"/>
    <property type="project" value="EnsemblFungi"/>
</dbReference>